<accession>A0AAX6MKT7</accession>
<evidence type="ECO:0000256" key="2">
    <source>
        <dbReference type="ARBA" id="ARBA00022692"/>
    </source>
</evidence>
<dbReference type="InterPro" id="IPR052337">
    <property type="entry name" value="SAT4-like"/>
</dbReference>
<dbReference type="Proteomes" id="UP001369815">
    <property type="component" value="Unassembled WGS sequence"/>
</dbReference>
<proteinExistence type="inferred from homology"/>
<evidence type="ECO:0000256" key="1">
    <source>
        <dbReference type="ARBA" id="ARBA00004141"/>
    </source>
</evidence>
<dbReference type="PANTHER" id="PTHR33048:SF160">
    <property type="entry name" value="SAT4 FAMILY MEMBRANE PROTEIN"/>
    <property type="match status" value="1"/>
</dbReference>
<sequence>MSQNSTIPDSILLGPALKPPPGQTPNFTNPSNLNEIAHFTNAICLLLTIIVGLIRVYAKVFSAKKLEIEDVLALAGMAAILIEWNRIFVPRGVQNSFYWVGKGLLVFISLGHIAYIVAENMSCIPYPKIWDKTILEGYCINSKIFQIPGSAINSICISVIIVLSQRAIWRLQLTMRKKLGISFLFLIGLLALASSLARAVTMVKWIDSDDKVYTINSVYLWSLAENTCCFLAIGAPWVPAAFSNRGSLRSAINTLMLYTRLSGKKSRGDAKSHSWPSQRAPTRNENWDLGTVYNEAKDAAALPLVKYPSNSSKNGQSGNGGLPREGILMTTEIVVATDSVDEGSLTRYPWRSG</sequence>
<name>A0AAX6MKT7_9PEZI</name>
<evidence type="ECO:0000256" key="3">
    <source>
        <dbReference type="ARBA" id="ARBA00022989"/>
    </source>
</evidence>
<dbReference type="Pfam" id="PF20684">
    <property type="entry name" value="Fung_rhodopsin"/>
    <property type="match status" value="1"/>
</dbReference>
<feature type="transmembrane region" description="Helical" evidence="6">
    <location>
        <begin position="219"/>
        <end position="242"/>
    </location>
</feature>
<keyword evidence="4 6" id="KW-0472">Membrane</keyword>
<dbReference type="EMBL" id="JBANMG010000005">
    <property type="protein sequence ID" value="KAK6953255.1"/>
    <property type="molecule type" value="Genomic_DNA"/>
</dbReference>
<feature type="transmembrane region" description="Helical" evidence="6">
    <location>
        <begin position="36"/>
        <end position="58"/>
    </location>
</feature>
<dbReference type="AlphaFoldDB" id="A0AAX6MKT7"/>
<comment type="subcellular location">
    <subcellularLocation>
        <location evidence="1">Membrane</location>
        <topology evidence="1">Multi-pass membrane protein</topology>
    </subcellularLocation>
</comment>
<keyword evidence="9" id="KW-1185">Reference proteome</keyword>
<comment type="caution">
    <text evidence="8">The sequence shown here is derived from an EMBL/GenBank/DDBJ whole genome shotgun (WGS) entry which is preliminary data.</text>
</comment>
<evidence type="ECO:0000313" key="9">
    <source>
        <dbReference type="Proteomes" id="UP001369815"/>
    </source>
</evidence>
<evidence type="ECO:0000256" key="6">
    <source>
        <dbReference type="SAM" id="Phobius"/>
    </source>
</evidence>
<keyword evidence="2 6" id="KW-0812">Transmembrane</keyword>
<gene>
    <name evidence="8" type="ORF">Daesc_005556</name>
</gene>
<feature type="transmembrane region" description="Helical" evidence="6">
    <location>
        <begin position="99"/>
        <end position="118"/>
    </location>
</feature>
<feature type="domain" description="Rhodopsin" evidence="7">
    <location>
        <begin position="78"/>
        <end position="237"/>
    </location>
</feature>
<dbReference type="GO" id="GO:0016020">
    <property type="term" value="C:membrane"/>
    <property type="evidence" value="ECO:0007669"/>
    <property type="project" value="UniProtKB-SubCell"/>
</dbReference>
<protein>
    <recommendedName>
        <fullName evidence="7">Rhodopsin domain-containing protein</fullName>
    </recommendedName>
</protein>
<dbReference type="PANTHER" id="PTHR33048">
    <property type="entry name" value="PTH11-LIKE INTEGRAL MEMBRANE PROTEIN (AFU_ORTHOLOGUE AFUA_5G11245)"/>
    <property type="match status" value="1"/>
</dbReference>
<reference evidence="8 9" key="1">
    <citation type="journal article" date="2024" name="Front Chem Biol">
        <title>Unveiling the potential of Daldinia eschscholtzii MFLUCC 19-0629 through bioactivity and bioinformatics studies for enhanced sustainable agriculture production.</title>
        <authorList>
            <person name="Brooks S."/>
            <person name="Weaver J.A."/>
            <person name="Klomchit A."/>
            <person name="Alharthi S.A."/>
            <person name="Onlamun T."/>
            <person name="Nurani R."/>
            <person name="Vong T.K."/>
            <person name="Alberti F."/>
            <person name="Greco C."/>
        </authorList>
    </citation>
    <scope>NUCLEOTIDE SEQUENCE [LARGE SCALE GENOMIC DNA]</scope>
    <source>
        <strain evidence="8">MFLUCC 19-0629</strain>
    </source>
</reference>
<feature type="transmembrane region" description="Helical" evidence="6">
    <location>
        <begin position="179"/>
        <end position="199"/>
    </location>
</feature>
<evidence type="ECO:0000259" key="7">
    <source>
        <dbReference type="Pfam" id="PF20684"/>
    </source>
</evidence>
<dbReference type="InterPro" id="IPR049326">
    <property type="entry name" value="Rhodopsin_dom_fungi"/>
</dbReference>
<organism evidence="8 9">
    <name type="scientific">Daldinia eschscholtzii</name>
    <dbReference type="NCBI Taxonomy" id="292717"/>
    <lineage>
        <taxon>Eukaryota</taxon>
        <taxon>Fungi</taxon>
        <taxon>Dikarya</taxon>
        <taxon>Ascomycota</taxon>
        <taxon>Pezizomycotina</taxon>
        <taxon>Sordariomycetes</taxon>
        <taxon>Xylariomycetidae</taxon>
        <taxon>Xylariales</taxon>
        <taxon>Hypoxylaceae</taxon>
        <taxon>Daldinia</taxon>
    </lineage>
</organism>
<comment type="similarity">
    <text evidence="5">Belongs to the SAT4 family.</text>
</comment>
<evidence type="ECO:0000256" key="4">
    <source>
        <dbReference type="ARBA" id="ARBA00023136"/>
    </source>
</evidence>
<keyword evidence="3 6" id="KW-1133">Transmembrane helix</keyword>
<evidence type="ECO:0000256" key="5">
    <source>
        <dbReference type="ARBA" id="ARBA00038359"/>
    </source>
</evidence>
<evidence type="ECO:0000313" key="8">
    <source>
        <dbReference type="EMBL" id="KAK6953255.1"/>
    </source>
</evidence>